<keyword evidence="1" id="KW-0223">Dioxygenase</keyword>
<comment type="caution">
    <text evidence="1">The sequence shown here is derived from an EMBL/GenBank/DDBJ whole genome shotgun (WGS) entry which is preliminary data.</text>
</comment>
<evidence type="ECO:0000313" key="2">
    <source>
        <dbReference type="Proteomes" id="UP001060215"/>
    </source>
</evidence>
<sequence>MKRIREVWREFFELPLEEKQAYANSPATYEGYGSRLGVEKGMKLDWSDYFFLHYLPESLRDQNKWPSLPLACRELVAEYGNELVKLCRKLMKVFSVNLGLEEDYLGKAFGGEEVAACMRVNFYPKCPQPDLTLGLSSHSDPGGMTLLHSDDHVAGLQVRRGDDWVTVKPVPNAFIVNIGDQIQILSNATYKSVEHRVIVNSAKERLSLAFFYNPNGNILIEPASELVTEDSPALYPAMTFNKYRLFIRTKGPCGKSQVEALKSPH</sequence>
<proteinExistence type="predicted"/>
<gene>
    <name evidence="1" type="ORF">LOK49_LG10G02300</name>
</gene>
<dbReference type="EMBL" id="CM045767">
    <property type="protein sequence ID" value="KAI7998275.1"/>
    <property type="molecule type" value="Genomic_DNA"/>
</dbReference>
<evidence type="ECO:0000313" key="1">
    <source>
        <dbReference type="EMBL" id="KAI7998275.1"/>
    </source>
</evidence>
<keyword evidence="1" id="KW-0560">Oxidoreductase</keyword>
<protein>
    <submittedName>
        <fullName evidence="1">2-oxoglutarate-dependent dioxygenase</fullName>
    </submittedName>
</protein>
<organism evidence="1 2">
    <name type="scientific">Camellia lanceoleosa</name>
    <dbReference type="NCBI Taxonomy" id="1840588"/>
    <lineage>
        <taxon>Eukaryota</taxon>
        <taxon>Viridiplantae</taxon>
        <taxon>Streptophyta</taxon>
        <taxon>Embryophyta</taxon>
        <taxon>Tracheophyta</taxon>
        <taxon>Spermatophyta</taxon>
        <taxon>Magnoliopsida</taxon>
        <taxon>eudicotyledons</taxon>
        <taxon>Gunneridae</taxon>
        <taxon>Pentapetalae</taxon>
        <taxon>asterids</taxon>
        <taxon>Ericales</taxon>
        <taxon>Theaceae</taxon>
        <taxon>Camellia</taxon>
    </lineage>
</organism>
<reference evidence="1 2" key="1">
    <citation type="journal article" date="2022" name="Plant J.">
        <title>Chromosome-level genome of Camellia lanceoleosa provides a valuable resource for understanding genome evolution and self-incompatibility.</title>
        <authorList>
            <person name="Gong W."/>
            <person name="Xiao S."/>
            <person name="Wang L."/>
            <person name="Liao Z."/>
            <person name="Chang Y."/>
            <person name="Mo W."/>
            <person name="Hu G."/>
            <person name="Li W."/>
            <person name="Zhao G."/>
            <person name="Zhu H."/>
            <person name="Hu X."/>
            <person name="Ji K."/>
            <person name="Xiang X."/>
            <person name="Song Q."/>
            <person name="Yuan D."/>
            <person name="Jin S."/>
            <person name="Zhang L."/>
        </authorList>
    </citation>
    <scope>NUCLEOTIDE SEQUENCE [LARGE SCALE GENOMIC DNA]</scope>
    <source>
        <strain evidence="1">SQ_2022a</strain>
    </source>
</reference>
<dbReference type="Proteomes" id="UP001060215">
    <property type="component" value="Chromosome 10"/>
</dbReference>
<name>A0ACC0GDL9_9ERIC</name>
<keyword evidence="2" id="KW-1185">Reference proteome</keyword>
<accession>A0ACC0GDL9</accession>